<protein>
    <submittedName>
        <fullName evidence="1">Uncharacterized protein</fullName>
    </submittedName>
</protein>
<sequence>MLGGVPLRLNLAALTEAELLALYGPAGVQARFPEISRARLQGQPILSGEVPPTLLLEDTHLTSQAPGATPQQSLALKQLHAALLETGALADATFLLPPTHERAFLRAYVLGETAICVRWLELPAPPRQADPAVFMLTWLRDRASGVACVLTTTAHAPAPAYSEEVDLHLHPEADVPELLRLHRQHVNRHGKPQKLAAAQGWRKIWQALHDLNLRSWQRRGVVVEVAE</sequence>
<dbReference type="EMBL" id="QYUJ01000014">
    <property type="protein sequence ID" value="RJF72957.1"/>
    <property type="molecule type" value="Genomic_DNA"/>
</dbReference>
<evidence type="ECO:0000313" key="3">
    <source>
        <dbReference type="Proteomes" id="UP000286287"/>
    </source>
</evidence>
<reference evidence="1 3" key="1">
    <citation type="submission" date="2018-09" db="EMBL/GenBank/DDBJ databases">
        <authorList>
            <person name="Zhu H."/>
        </authorList>
    </citation>
    <scope>NUCLEOTIDE SEQUENCE [LARGE SCALE GENOMIC DNA]</scope>
    <source>
        <strain evidence="1 3">K2S05-167</strain>
    </source>
</reference>
<dbReference type="OrthoDB" id="73741at2"/>
<gene>
    <name evidence="2" type="ORF">D3875_16805</name>
    <name evidence="1" type="ORF">D3875_20355</name>
</gene>
<dbReference type="Proteomes" id="UP000286287">
    <property type="component" value="Unassembled WGS sequence"/>
</dbReference>
<dbReference type="EMBL" id="QYUJ01000018">
    <property type="protein sequence ID" value="RJF69876.1"/>
    <property type="molecule type" value="Genomic_DNA"/>
</dbReference>
<comment type="caution">
    <text evidence="1">The sequence shown here is derived from an EMBL/GenBank/DDBJ whole genome shotgun (WGS) entry which is preliminary data.</text>
</comment>
<organism evidence="1 3">
    <name type="scientific">Deinococcus cavernae</name>
    <dbReference type="NCBI Taxonomy" id="2320857"/>
    <lineage>
        <taxon>Bacteria</taxon>
        <taxon>Thermotogati</taxon>
        <taxon>Deinococcota</taxon>
        <taxon>Deinococci</taxon>
        <taxon>Deinococcales</taxon>
        <taxon>Deinococcaceae</taxon>
        <taxon>Deinococcus</taxon>
    </lineage>
</organism>
<evidence type="ECO:0000313" key="1">
    <source>
        <dbReference type="EMBL" id="RJF69876.1"/>
    </source>
</evidence>
<proteinExistence type="predicted"/>
<keyword evidence="3" id="KW-1185">Reference proteome</keyword>
<dbReference type="AlphaFoldDB" id="A0A418V1S6"/>
<name>A0A418V1S6_9DEIO</name>
<evidence type="ECO:0000313" key="2">
    <source>
        <dbReference type="EMBL" id="RJF72957.1"/>
    </source>
</evidence>
<accession>A0A418V1S6</accession>